<accession>A0A9X2DM04</accession>
<protein>
    <submittedName>
        <fullName evidence="1">Uncharacterized protein</fullName>
    </submittedName>
</protein>
<comment type="caution">
    <text evidence="1">The sequence shown here is derived from an EMBL/GenBank/DDBJ whole genome shotgun (WGS) entry which is preliminary data.</text>
</comment>
<dbReference type="EMBL" id="JAMBOL010000002">
    <property type="protein sequence ID" value="MCM3713039.1"/>
    <property type="molecule type" value="Genomic_DNA"/>
</dbReference>
<sequence>MVDSIKQLLAHAAKPTGEPPITLLLSNRFMKLYTGYSSWQELSRDLGVNTICEDELEKAIAAHNHLHSKIGFTNWTEMKCKAVDCYYEERPFGIVPHF</sequence>
<evidence type="ECO:0000313" key="2">
    <source>
        <dbReference type="Proteomes" id="UP001139179"/>
    </source>
</evidence>
<proteinExistence type="predicted"/>
<reference evidence="1" key="1">
    <citation type="submission" date="2022-05" db="EMBL/GenBank/DDBJ databases">
        <title>Comparative Genomics of Spacecraft Associated Microbes.</title>
        <authorList>
            <person name="Tran M.T."/>
            <person name="Wright A."/>
            <person name="Seuylemezian A."/>
            <person name="Eisen J."/>
            <person name="Coil D."/>
        </authorList>
    </citation>
    <scope>NUCLEOTIDE SEQUENCE</scope>
    <source>
        <strain evidence="1">214.1.1</strain>
    </source>
</reference>
<dbReference type="RefSeq" id="WP_251221880.1">
    <property type="nucleotide sequence ID" value="NZ_JAMBOL010000002.1"/>
</dbReference>
<evidence type="ECO:0000313" key="1">
    <source>
        <dbReference type="EMBL" id="MCM3713039.1"/>
    </source>
</evidence>
<gene>
    <name evidence="1" type="ORF">M3202_03015</name>
</gene>
<name>A0A9X2DM04_9BACI</name>
<dbReference type="AlphaFoldDB" id="A0A9X2DM04"/>
<organism evidence="1 2">
    <name type="scientific">Halalkalibacter oceani</name>
    <dbReference type="NCBI Taxonomy" id="1653776"/>
    <lineage>
        <taxon>Bacteria</taxon>
        <taxon>Bacillati</taxon>
        <taxon>Bacillota</taxon>
        <taxon>Bacilli</taxon>
        <taxon>Bacillales</taxon>
        <taxon>Bacillaceae</taxon>
        <taxon>Halalkalibacter</taxon>
    </lineage>
</organism>
<dbReference type="Proteomes" id="UP001139179">
    <property type="component" value="Unassembled WGS sequence"/>
</dbReference>
<keyword evidence="2" id="KW-1185">Reference proteome</keyword>